<gene>
    <name evidence="1" type="ORF">A1Q2_08489</name>
</gene>
<sequence>MKRKRLSDSPPAAVGSNSPAGVTIDHRSFPHIIDLIFASLTLPGLVAWSRACTEWRERVRPLLLKHVAIFEDMNCDSIIVRSHDIAWPKHSIVLAVVSTKTRALPQVSSANIVDSFYSDTGHRPAPRSTSSWPAAFYRLLSPRDTEDNAHPRLRMGLLSCTLGWTDVVHFIDYSQGNFLFATDCPRNPFALTLSIDCYSNPASYLESVTSPYPYAFDDLYFSSFKARHYTIIFNNCSDQQAPTNDMPLSAARDEISIVECQNKTLGAACELILSVGDWDSRIERIAVVGLDDFVAAQDLETYLRGICWAAGKMKGLSSVPQFGPGMPCLGEYLKFYTHKQYRKMIGEERYRLKTIR</sequence>
<dbReference type="HOGENOM" id="CLU_065431_0_0_1"/>
<protein>
    <submittedName>
        <fullName evidence="1">Uncharacterized protein</fullName>
    </submittedName>
</protein>
<proteinExistence type="predicted"/>
<evidence type="ECO:0000313" key="1">
    <source>
        <dbReference type="EMBL" id="EKC97207.1"/>
    </source>
</evidence>
<dbReference type="AlphaFoldDB" id="K1VKA4"/>
<dbReference type="Proteomes" id="UP000006757">
    <property type="component" value="Unassembled WGS sequence"/>
</dbReference>
<organism evidence="1 2">
    <name type="scientific">Trichosporon asahii var. asahii (strain CBS 8904)</name>
    <name type="common">Yeast</name>
    <dbReference type="NCBI Taxonomy" id="1220162"/>
    <lineage>
        <taxon>Eukaryota</taxon>
        <taxon>Fungi</taxon>
        <taxon>Dikarya</taxon>
        <taxon>Basidiomycota</taxon>
        <taxon>Agaricomycotina</taxon>
        <taxon>Tremellomycetes</taxon>
        <taxon>Trichosporonales</taxon>
        <taxon>Trichosporonaceae</taxon>
        <taxon>Trichosporon</taxon>
    </lineage>
</organism>
<accession>K1VKA4</accession>
<name>K1VKA4_TRIAC</name>
<reference evidence="1 2" key="1">
    <citation type="journal article" date="2012" name="Eukaryot. Cell">
        <title>Genome sequence of the Trichosporon asahii environmental strain CBS 8904.</title>
        <authorList>
            <person name="Yang R.Y."/>
            <person name="Li H.T."/>
            <person name="Zhu H."/>
            <person name="Zhou G.P."/>
            <person name="Wang M."/>
            <person name="Wang L."/>
        </authorList>
    </citation>
    <scope>NUCLEOTIDE SEQUENCE [LARGE SCALE GENOMIC DNA]</scope>
    <source>
        <strain evidence="1 2">CBS 8904</strain>
    </source>
</reference>
<evidence type="ECO:0000313" key="2">
    <source>
        <dbReference type="Proteomes" id="UP000006757"/>
    </source>
</evidence>
<dbReference type="EMBL" id="AMBO01000419">
    <property type="protein sequence ID" value="EKC97207.1"/>
    <property type="molecule type" value="Genomic_DNA"/>
</dbReference>
<comment type="caution">
    <text evidence="1">The sequence shown here is derived from an EMBL/GenBank/DDBJ whole genome shotgun (WGS) entry which is preliminary data.</text>
</comment>
<keyword evidence="2" id="KW-1185">Reference proteome</keyword>
<dbReference type="InParanoid" id="K1VKA4"/>
<dbReference type="OrthoDB" id="10682070at2759"/>